<keyword evidence="1" id="KW-0378">Hydrolase</keyword>
<comment type="caution">
    <text evidence="3">The sequence shown here is derived from an EMBL/GenBank/DDBJ whole genome shotgun (WGS) entry which is preliminary data.</text>
</comment>
<protein>
    <submittedName>
        <fullName evidence="3">Pimeloyl-ACP methyl ester carboxylesterase</fullName>
    </submittedName>
</protein>
<dbReference type="InterPro" id="IPR050266">
    <property type="entry name" value="AB_hydrolase_sf"/>
</dbReference>
<evidence type="ECO:0000313" key="3">
    <source>
        <dbReference type="EMBL" id="PPK63458.1"/>
    </source>
</evidence>
<dbReference type="SUPFAM" id="SSF53474">
    <property type="entry name" value="alpha/beta-Hydrolases"/>
    <property type="match status" value="1"/>
</dbReference>
<organism evidence="3 4">
    <name type="scientific">Actinokineospora auranticolor</name>
    <dbReference type="NCBI Taxonomy" id="155976"/>
    <lineage>
        <taxon>Bacteria</taxon>
        <taxon>Bacillati</taxon>
        <taxon>Actinomycetota</taxon>
        <taxon>Actinomycetes</taxon>
        <taxon>Pseudonocardiales</taxon>
        <taxon>Pseudonocardiaceae</taxon>
        <taxon>Actinokineospora</taxon>
    </lineage>
</organism>
<evidence type="ECO:0000259" key="2">
    <source>
        <dbReference type="Pfam" id="PF00561"/>
    </source>
</evidence>
<dbReference type="RefSeq" id="WP_104482762.1">
    <property type="nucleotide sequence ID" value="NZ_CP154825.1"/>
</dbReference>
<dbReference type="AlphaFoldDB" id="A0A2S6GDZ3"/>
<dbReference type="Proteomes" id="UP000239203">
    <property type="component" value="Unassembled WGS sequence"/>
</dbReference>
<dbReference type="GO" id="GO:0016787">
    <property type="term" value="F:hydrolase activity"/>
    <property type="evidence" value="ECO:0007669"/>
    <property type="project" value="UniProtKB-KW"/>
</dbReference>
<name>A0A2S6GDZ3_9PSEU</name>
<dbReference type="GO" id="GO:0016020">
    <property type="term" value="C:membrane"/>
    <property type="evidence" value="ECO:0007669"/>
    <property type="project" value="TreeGrafter"/>
</dbReference>
<dbReference type="Pfam" id="PF00561">
    <property type="entry name" value="Abhydrolase_1"/>
    <property type="match status" value="1"/>
</dbReference>
<accession>A0A2S6GDZ3</accession>
<gene>
    <name evidence="3" type="ORF">CLV40_12871</name>
</gene>
<proteinExistence type="predicted"/>
<reference evidence="3 4" key="1">
    <citation type="submission" date="2018-02" db="EMBL/GenBank/DDBJ databases">
        <title>Genomic Encyclopedia of Archaeal and Bacterial Type Strains, Phase II (KMG-II): from individual species to whole genera.</title>
        <authorList>
            <person name="Goeker M."/>
        </authorList>
    </citation>
    <scope>NUCLEOTIDE SEQUENCE [LARGE SCALE GENOMIC DNA]</scope>
    <source>
        <strain evidence="3 4">YU 961-1</strain>
    </source>
</reference>
<dbReference type="Gene3D" id="3.40.50.1820">
    <property type="entry name" value="alpha/beta hydrolase"/>
    <property type="match status" value="1"/>
</dbReference>
<dbReference type="EMBL" id="PTIX01000028">
    <property type="protein sequence ID" value="PPK63458.1"/>
    <property type="molecule type" value="Genomic_DNA"/>
</dbReference>
<evidence type="ECO:0000256" key="1">
    <source>
        <dbReference type="ARBA" id="ARBA00022801"/>
    </source>
</evidence>
<dbReference type="InterPro" id="IPR000073">
    <property type="entry name" value="AB_hydrolase_1"/>
</dbReference>
<dbReference type="PANTHER" id="PTHR43798">
    <property type="entry name" value="MONOACYLGLYCEROL LIPASE"/>
    <property type="match status" value="1"/>
</dbReference>
<sequence>MFDTSDGVRLSVHDTGGPGPTVLLVHGWTSDSRVWDRVVPALAGIRVIRFDQRGHGESTAGPATITRLGEDLAELITALVPDGPLVLVGHSMGGMAMMALAESHPNLVAQRVSAAVFVSTSAGHMGTVTFGLPKPLVKRFLADKPTRTSPAAPRKRKPLPTFATLIALRWLAFGKTYRWPDVRSVADQAAAGHARTIAALRREIVTNHLRDKALAAYADIPTQVLCGTADKITPLAHAAAIAELLPGAEFVRYPRAGHMLPCEHPTDLAQRIRSLTTA</sequence>
<feature type="domain" description="AB hydrolase-1" evidence="2">
    <location>
        <begin position="20"/>
        <end position="265"/>
    </location>
</feature>
<evidence type="ECO:0000313" key="4">
    <source>
        <dbReference type="Proteomes" id="UP000239203"/>
    </source>
</evidence>
<dbReference type="InterPro" id="IPR029058">
    <property type="entry name" value="AB_hydrolase_fold"/>
</dbReference>
<dbReference type="PANTHER" id="PTHR43798:SF31">
    <property type="entry name" value="AB HYDROLASE SUPERFAMILY PROTEIN YCLE"/>
    <property type="match status" value="1"/>
</dbReference>
<dbReference type="OrthoDB" id="5422338at2"/>
<keyword evidence="4" id="KW-1185">Reference proteome</keyword>